<reference evidence="1 2" key="2">
    <citation type="journal article" date="2014" name="Genome Announc.">
        <title>Draft Genome Sequence of 'Candidatus Phytoplasma asteris' Strain OY-V, an Unculturable Plant-Pathogenic Bacterium.</title>
        <authorList>
            <person name="Kakizawa S."/>
            <person name="Makino A."/>
            <person name="Ishii Y."/>
            <person name="Tamaki H."/>
            <person name="Kamagata Y."/>
        </authorList>
    </citation>
    <scope>NUCLEOTIDE SEQUENCE [LARGE SCALE GENOMIC DNA]</scope>
    <source>
        <strain evidence="1 2">OY-V</strain>
    </source>
</reference>
<dbReference type="Proteomes" id="UP000028900">
    <property type="component" value="Unassembled WGS sequence"/>
</dbReference>
<gene>
    <name evidence="1" type="ORF">OYV_07760</name>
</gene>
<evidence type="ECO:0000313" key="1">
    <source>
        <dbReference type="EMBL" id="GAK74271.1"/>
    </source>
</evidence>
<accession>A0ABQ0J3S8</accession>
<evidence type="ECO:0000313" key="2">
    <source>
        <dbReference type="Proteomes" id="UP000028900"/>
    </source>
</evidence>
<proteinExistence type="predicted"/>
<protein>
    <submittedName>
        <fullName evidence="1">Aldehyde:ferredoxin oxidoreductase</fullName>
    </submittedName>
</protein>
<reference evidence="2" key="1">
    <citation type="journal article" date="2014" name="Genome Announc.">
        <title>Draft Genome Sequence of ''Candidatus Phytoplasma asteris'' Strain OY-V, an Unculturable Plant-Pathogenic Bacterium.</title>
        <authorList>
            <person name="Kakizawa S."/>
            <person name="Makino A."/>
            <person name="Ishii Y."/>
            <person name="Tamaki H."/>
            <person name="Kamagata Y."/>
        </authorList>
    </citation>
    <scope>NUCLEOTIDE SEQUENCE [LARGE SCALE GENOMIC DNA]</scope>
    <source>
        <strain evidence="2">OY-V</strain>
    </source>
</reference>
<comment type="caution">
    <text evidence="1">The sequence shown here is derived from an EMBL/GenBank/DDBJ whole genome shotgun (WGS) entry which is preliminary data.</text>
</comment>
<dbReference type="EMBL" id="BBIY01000085">
    <property type="protein sequence ID" value="GAK74271.1"/>
    <property type="molecule type" value="Genomic_DNA"/>
</dbReference>
<organism evidence="1 2">
    <name type="scientific">'Chrysanthemum coronarium' phytoplasma</name>
    <dbReference type="NCBI Taxonomy" id="1520703"/>
    <lineage>
        <taxon>Bacteria</taxon>
        <taxon>Bacillati</taxon>
        <taxon>Mycoplasmatota</taxon>
        <taxon>Mollicutes</taxon>
        <taxon>Acholeplasmatales</taxon>
        <taxon>Acholeplasmataceae</taxon>
        <taxon>Candidatus Phytoplasma</taxon>
        <taxon>16SrI (Aster yellows group)</taxon>
    </lineage>
</organism>
<name>A0ABQ0J3S8_9MOLU</name>
<sequence>MNEGGIGPYGPVVTTSLFHGENEGSSPSGGIPRLKEWDFLSSDLYLPSPYIRLLRRDFLFYIKCYVIFDLK</sequence>
<keyword evidence="2" id="KW-1185">Reference proteome</keyword>